<protein>
    <recommendedName>
        <fullName evidence="1">ASCH domain-containing protein</fullName>
    </recommendedName>
</protein>
<dbReference type="Pfam" id="PF04266">
    <property type="entry name" value="ASCH"/>
    <property type="match status" value="1"/>
</dbReference>
<evidence type="ECO:0000313" key="3">
    <source>
        <dbReference type="Proteomes" id="UP000652153"/>
    </source>
</evidence>
<evidence type="ECO:0000313" key="2">
    <source>
        <dbReference type="EMBL" id="GGH46122.1"/>
    </source>
</evidence>
<dbReference type="CDD" id="cd06554">
    <property type="entry name" value="ASCH_ASC-1_like"/>
    <property type="match status" value="1"/>
</dbReference>
<dbReference type="InterPro" id="IPR007374">
    <property type="entry name" value="ASCH_domain"/>
</dbReference>
<proteinExistence type="predicted"/>
<evidence type="ECO:0000259" key="1">
    <source>
        <dbReference type="Pfam" id="PF04266"/>
    </source>
</evidence>
<organism evidence="2 3">
    <name type="scientific">Paenibacillus silvae</name>
    <dbReference type="NCBI Taxonomy" id="1325358"/>
    <lineage>
        <taxon>Bacteria</taxon>
        <taxon>Bacillati</taxon>
        <taxon>Bacillota</taxon>
        <taxon>Bacilli</taxon>
        <taxon>Bacillales</taxon>
        <taxon>Paenibacillaceae</taxon>
        <taxon>Paenibacillus</taxon>
    </lineage>
</organism>
<dbReference type="EMBL" id="BMFU01000001">
    <property type="protein sequence ID" value="GGH46122.1"/>
    <property type="molecule type" value="Genomic_DNA"/>
</dbReference>
<dbReference type="Proteomes" id="UP000652153">
    <property type="component" value="Unassembled WGS sequence"/>
</dbReference>
<accession>A0ABQ1Z3S5</accession>
<reference evidence="3" key="1">
    <citation type="journal article" date="2019" name="Int. J. Syst. Evol. Microbiol.">
        <title>The Global Catalogue of Microorganisms (GCM) 10K type strain sequencing project: providing services to taxonomists for standard genome sequencing and annotation.</title>
        <authorList>
            <consortium name="The Broad Institute Genomics Platform"/>
            <consortium name="The Broad Institute Genome Sequencing Center for Infectious Disease"/>
            <person name="Wu L."/>
            <person name="Ma J."/>
        </authorList>
    </citation>
    <scope>NUCLEOTIDE SEQUENCE [LARGE SCALE GENOMIC DNA]</scope>
    <source>
        <strain evidence="3">CGMCC 1.12770</strain>
    </source>
</reference>
<gene>
    <name evidence="2" type="ORF">GCM10008014_08580</name>
</gene>
<sequence>MKAITIHQPWATLIAIGAKRFETRGWKTHYRGPIAIHAAKKDPHEVIVSLDLDIQKAIFAAFYDHFGIQAGALDLMPTGVVVATAELTNCYQSVDTWTDGYELEGKRLIWSPECDFGDFTPGRYAWELSDVKRLEEPIVAKGQQGLWNWDETNKIVG</sequence>
<feature type="domain" description="ASCH" evidence="1">
    <location>
        <begin position="4"/>
        <end position="105"/>
    </location>
</feature>
<keyword evidence="3" id="KW-1185">Reference proteome</keyword>
<dbReference type="RefSeq" id="WP_188591352.1">
    <property type="nucleotide sequence ID" value="NZ_BMFU01000001.1"/>
</dbReference>
<comment type="caution">
    <text evidence="2">The sequence shown here is derived from an EMBL/GenBank/DDBJ whole genome shotgun (WGS) entry which is preliminary data.</text>
</comment>
<dbReference type="InterPro" id="IPR015947">
    <property type="entry name" value="PUA-like_sf"/>
</dbReference>
<dbReference type="SUPFAM" id="SSF88697">
    <property type="entry name" value="PUA domain-like"/>
    <property type="match status" value="1"/>
</dbReference>
<dbReference type="Gene3D" id="2.30.130.30">
    <property type="entry name" value="Hypothetical protein"/>
    <property type="match status" value="1"/>
</dbReference>
<name>A0ABQ1Z3S5_9BACL</name>